<sequence length="223" mass="24408">MVRFNPIILAALTGIAKETDWKEAAEKAVFTASKFPSKITQFSPCINGKAGRGVNSTYSCNNVNLHGFISHDDLGISANSFVAIRGNDVWVSASWRDIKVIGNYAYIGSEAAGHGLQIFDLTKLLDIKKSQNQYTREGLAYQSNYASGHRIVGFSGVAIDPTGGNFQEIGFFDVYPEDDNTPGAVAFLGTWSNYPYFKSRYILVNSIERGIFSVKHTGSRATL</sequence>
<accession>A0A6A6G466</accession>
<dbReference type="AlphaFoldDB" id="A0A6A6G466"/>
<protein>
    <submittedName>
        <fullName evidence="1">Uncharacterized protein</fullName>
    </submittedName>
</protein>
<dbReference type="GO" id="GO:0005576">
    <property type="term" value="C:extracellular region"/>
    <property type="evidence" value="ECO:0007669"/>
    <property type="project" value="TreeGrafter"/>
</dbReference>
<dbReference type="Proteomes" id="UP000799538">
    <property type="component" value="Unassembled WGS sequence"/>
</dbReference>
<reference evidence="2" key="1">
    <citation type="journal article" date="2020" name="Stud. Mycol.">
        <title>101 Dothideomycetes genomes: A test case for predicting lifestyles and emergence of pathogens.</title>
        <authorList>
            <person name="Haridas S."/>
            <person name="Albert R."/>
            <person name="Binder M."/>
            <person name="Bloem J."/>
            <person name="LaButti K."/>
            <person name="Salamov A."/>
            <person name="Andreopoulos B."/>
            <person name="Baker S."/>
            <person name="Barry K."/>
            <person name="Bills G."/>
            <person name="Bluhm B."/>
            <person name="Cannon C."/>
            <person name="Castanera R."/>
            <person name="Culley D."/>
            <person name="Daum C."/>
            <person name="Ezra D."/>
            <person name="Gonzalez J."/>
            <person name="Henrissat B."/>
            <person name="Kuo A."/>
            <person name="Liang C."/>
            <person name="Lipzen A."/>
            <person name="Lutzoni F."/>
            <person name="Magnuson J."/>
            <person name="Mondo S."/>
            <person name="Nolan M."/>
            <person name="Ohm R."/>
            <person name="Pangilinan J."/>
            <person name="Park H.-J."/>
            <person name="Ramirez L."/>
            <person name="Alfaro M."/>
            <person name="Sun H."/>
            <person name="Tritt A."/>
            <person name="Yoshinaga Y."/>
            <person name="Zwiers L.-H."/>
            <person name="Turgeon B."/>
            <person name="Goodwin S."/>
            <person name="Spatafora J."/>
            <person name="Crous P."/>
            <person name="Grigoriev I."/>
        </authorList>
    </citation>
    <scope>NUCLEOTIDE SEQUENCE [LARGE SCALE GENOMIC DNA]</scope>
    <source>
        <strain evidence="2">CECT 20119</strain>
    </source>
</reference>
<gene>
    <name evidence="1" type="ORF">BDZ85DRAFT_284656</name>
</gene>
<proteinExistence type="predicted"/>
<evidence type="ECO:0000313" key="1">
    <source>
        <dbReference type="EMBL" id="KAF2220230.1"/>
    </source>
</evidence>
<dbReference type="OrthoDB" id="2099887at2759"/>
<dbReference type="PANTHER" id="PTHR38787">
    <property type="entry name" value="REGULATORY P DOMAIN-CONTAINING PROTEIN"/>
    <property type="match status" value="1"/>
</dbReference>
<keyword evidence="2" id="KW-1185">Reference proteome</keyword>
<dbReference type="EMBL" id="ML992513">
    <property type="protein sequence ID" value="KAF2220230.1"/>
    <property type="molecule type" value="Genomic_DNA"/>
</dbReference>
<dbReference type="PANTHER" id="PTHR38787:SF3">
    <property type="entry name" value="REGULATORY P DOMAIN-CONTAINING PROTEIN"/>
    <property type="match status" value="1"/>
</dbReference>
<name>A0A6A6G466_9PEZI</name>
<organism evidence="1 2">
    <name type="scientific">Elsinoe ampelina</name>
    <dbReference type="NCBI Taxonomy" id="302913"/>
    <lineage>
        <taxon>Eukaryota</taxon>
        <taxon>Fungi</taxon>
        <taxon>Dikarya</taxon>
        <taxon>Ascomycota</taxon>
        <taxon>Pezizomycotina</taxon>
        <taxon>Dothideomycetes</taxon>
        <taxon>Dothideomycetidae</taxon>
        <taxon>Myriangiales</taxon>
        <taxon>Elsinoaceae</taxon>
        <taxon>Elsinoe</taxon>
    </lineage>
</organism>
<evidence type="ECO:0000313" key="2">
    <source>
        <dbReference type="Proteomes" id="UP000799538"/>
    </source>
</evidence>